<evidence type="ECO:0000313" key="1">
    <source>
        <dbReference type="EMBL" id="KAA6319930.1"/>
    </source>
</evidence>
<reference evidence="1" key="1">
    <citation type="submission" date="2019-03" db="EMBL/GenBank/DDBJ databases">
        <title>Single cell metagenomics reveals metabolic interactions within the superorganism composed of flagellate Streblomastix strix and complex community of Bacteroidetes bacteria on its surface.</title>
        <authorList>
            <person name="Treitli S.C."/>
            <person name="Kolisko M."/>
            <person name="Husnik F."/>
            <person name="Keeling P."/>
            <person name="Hampl V."/>
        </authorList>
    </citation>
    <scope>NUCLEOTIDE SEQUENCE</scope>
    <source>
        <strain evidence="1">STM</strain>
    </source>
</reference>
<dbReference type="AlphaFoldDB" id="A0A5J4QFU9"/>
<comment type="caution">
    <text evidence="1">The sequence shown here is derived from an EMBL/GenBank/DDBJ whole genome shotgun (WGS) entry which is preliminary data.</text>
</comment>
<dbReference type="EMBL" id="SNRY01003733">
    <property type="protein sequence ID" value="KAA6319930.1"/>
    <property type="molecule type" value="Genomic_DNA"/>
</dbReference>
<dbReference type="GO" id="GO:0051745">
    <property type="term" value="F:4-hydroxy-3-methylbut-2-enyl diphosphate reductase activity"/>
    <property type="evidence" value="ECO:0007669"/>
    <property type="project" value="UniProtKB-EC"/>
</dbReference>
<name>A0A5J4QFU9_9ZZZZ</name>
<organism evidence="1">
    <name type="scientific">termite gut metagenome</name>
    <dbReference type="NCBI Taxonomy" id="433724"/>
    <lineage>
        <taxon>unclassified sequences</taxon>
        <taxon>metagenomes</taxon>
        <taxon>organismal metagenomes</taxon>
    </lineage>
</organism>
<feature type="non-terminal residue" evidence="1">
    <location>
        <position position="26"/>
    </location>
</feature>
<proteinExistence type="predicted"/>
<protein>
    <submittedName>
        <fullName evidence="1">4-hydroxy-3-methylbut-2-enyl diphosphate reductase</fullName>
        <ecNumber evidence="1">1.17.7.4</ecNumber>
    </submittedName>
</protein>
<gene>
    <name evidence="1" type="ORF">EZS27_030236</name>
</gene>
<dbReference type="EC" id="1.17.7.4" evidence="1"/>
<accession>A0A5J4QFU9</accession>
<keyword evidence="1" id="KW-0560">Oxidoreductase</keyword>
<sequence>MKVETDKKSGFCFGVVTAIYKAEEEL</sequence>